<gene>
    <name evidence="3" type="ORF">DJ568_04960</name>
</gene>
<dbReference type="OrthoDB" id="9813550at2"/>
<name>A0A367GRL5_9SPHI</name>
<keyword evidence="3" id="KW-0808">Transferase</keyword>
<evidence type="ECO:0000256" key="1">
    <source>
        <dbReference type="SAM" id="Phobius"/>
    </source>
</evidence>
<feature type="transmembrane region" description="Helical" evidence="1">
    <location>
        <begin position="290"/>
        <end position="311"/>
    </location>
</feature>
<evidence type="ECO:0000313" key="3">
    <source>
        <dbReference type="EMBL" id="RCH56097.1"/>
    </source>
</evidence>
<dbReference type="RefSeq" id="WP_114004134.1">
    <property type="nucleotide sequence ID" value="NZ_QGDC01000002.1"/>
</dbReference>
<reference evidence="3 4" key="1">
    <citation type="submission" date="2018-05" db="EMBL/GenBank/DDBJ databases">
        <title>Mucilaginibacter hurinus sp. nov., isolated from briquette warehouse soil.</title>
        <authorList>
            <person name="Choi L."/>
        </authorList>
    </citation>
    <scope>NUCLEOTIDE SEQUENCE [LARGE SCALE GENOMIC DNA]</scope>
    <source>
        <strain evidence="3 4">ZR32</strain>
    </source>
</reference>
<accession>A0A367GRL5</accession>
<dbReference type="EMBL" id="QGDC01000002">
    <property type="protein sequence ID" value="RCH56097.1"/>
    <property type="molecule type" value="Genomic_DNA"/>
</dbReference>
<dbReference type="PANTHER" id="PTHR43685">
    <property type="entry name" value="GLYCOSYLTRANSFERASE"/>
    <property type="match status" value="1"/>
</dbReference>
<dbReference type="InterPro" id="IPR001173">
    <property type="entry name" value="Glyco_trans_2-like"/>
</dbReference>
<feature type="transmembrane region" description="Helical" evidence="1">
    <location>
        <begin position="238"/>
        <end position="259"/>
    </location>
</feature>
<evidence type="ECO:0000313" key="4">
    <source>
        <dbReference type="Proteomes" id="UP000253209"/>
    </source>
</evidence>
<keyword evidence="4" id="KW-1185">Reference proteome</keyword>
<dbReference type="Gene3D" id="3.90.550.10">
    <property type="entry name" value="Spore Coat Polysaccharide Biosynthesis Protein SpsA, Chain A"/>
    <property type="match status" value="1"/>
</dbReference>
<dbReference type="AlphaFoldDB" id="A0A367GRL5"/>
<comment type="caution">
    <text evidence="3">The sequence shown here is derived from an EMBL/GenBank/DDBJ whole genome shotgun (WGS) entry which is preliminary data.</text>
</comment>
<dbReference type="InterPro" id="IPR050834">
    <property type="entry name" value="Glycosyltransf_2"/>
</dbReference>
<keyword evidence="1" id="KW-0812">Transmembrane</keyword>
<protein>
    <submittedName>
        <fullName evidence="3">Glycosyltransferase</fullName>
    </submittedName>
</protein>
<organism evidence="3 4">
    <name type="scientific">Mucilaginibacter hurinus</name>
    <dbReference type="NCBI Taxonomy" id="2201324"/>
    <lineage>
        <taxon>Bacteria</taxon>
        <taxon>Pseudomonadati</taxon>
        <taxon>Bacteroidota</taxon>
        <taxon>Sphingobacteriia</taxon>
        <taxon>Sphingobacteriales</taxon>
        <taxon>Sphingobacteriaceae</taxon>
        <taxon>Mucilaginibacter</taxon>
    </lineage>
</organism>
<dbReference type="Pfam" id="PF00535">
    <property type="entry name" value="Glycos_transf_2"/>
    <property type="match status" value="1"/>
</dbReference>
<keyword evidence="1" id="KW-1133">Transmembrane helix</keyword>
<dbReference type="PANTHER" id="PTHR43685:SF2">
    <property type="entry name" value="GLYCOSYLTRANSFERASE 2-LIKE DOMAIN-CONTAINING PROTEIN"/>
    <property type="match status" value="1"/>
</dbReference>
<evidence type="ECO:0000259" key="2">
    <source>
        <dbReference type="Pfam" id="PF00535"/>
    </source>
</evidence>
<dbReference type="SUPFAM" id="SSF53448">
    <property type="entry name" value="Nucleotide-diphospho-sugar transferases"/>
    <property type="match status" value="1"/>
</dbReference>
<sequence length="323" mass="37111">MFFSIIIPLYNRPQEIKELLESLTLQTYKQFEVLVIEDGSVMDAAEIVRGFATTLDVTYYVKPNEGQGFTRNYGFERARGDYFIIFDSDCLIPADYLEIVNNSLNLSWLDMYGGPDAAHPSFTPIQKAISYSMTSPFTTGGIRGSKKNMGGQFHPRSFNMGVSRKVWETVGGFIITRSGEDIEYSIRVHAAGFKIGLIPEAGVYHKRRTNFMQFYKQAHFFGRARINIYKFFPRQLKAVHFFPALFTLWLIFTLVANVFGWRLADLCNFLLAVYILLIFFHAWWKNKSAKIAFLSIATAFIQLTAYGLGFMQDLARRIILKQF</sequence>
<dbReference type="InterPro" id="IPR029044">
    <property type="entry name" value="Nucleotide-diphossugar_trans"/>
</dbReference>
<keyword evidence="1" id="KW-0472">Membrane</keyword>
<feature type="domain" description="Glycosyltransferase 2-like" evidence="2">
    <location>
        <begin position="4"/>
        <end position="104"/>
    </location>
</feature>
<proteinExistence type="predicted"/>
<dbReference type="GO" id="GO:0016740">
    <property type="term" value="F:transferase activity"/>
    <property type="evidence" value="ECO:0007669"/>
    <property type="project" value="UniProtKB-KW"/>
</dbReference>
<dbReference type="Proteomes" id="UP000253209">
    <property type="component" value="Unassembled WGS sequence"/>
</dbReference>
<feature type="transmembrane region" description="Helical" evidence="1">
    <location>
        <begin position="266"/>
        <end position="284"/>
    </location>
</feature>